<dbReference type="Proteomes" id="UP000067689">
    <property type="component" value="Chromosome"/>
</dbReference>
<dbReference type="AlphaFoldDB" id="A0A0U4CEG3"/>
<dbReference type="InterPro" id="IPR005625">
    <property type="entry name" value="PepSY-ass_TM"/>
</dbReference>
<keyword evidence="2" id="KW-0472">Membrane</keyword>
<dbReference type="EMBL" id="CP011502">
    <property type="protein sequence ID" value="ALX06270.1"/>
    <property type="molecule type" value="Genomic_DNA"/>
</dbReference>
<reference evidence="4 5" key="1">
    <citation type="journal article" date="1991" name="Int. J. Syst. Bacteriol.">
        <title>Description of the erythromycin-producing bacterium Arthrobacter sp. strain NRRL B-3381 as Aeromicrobium erythreum gen. nov., sp. nov.</title>
        <authorList>
            <person name="Miller E.S."/>
            <person name="Woese C.R."/>
            <person name="Brenner S."/>
        </authorList>
    </citation>
    <scope>NUCLEOTIDE SEQUENCE [LARGE SCALE GENOMIC DNA]</scope>
    <source>
        <strain evidence="4 5">AR18</strain>
    </source>
</reference>
<evidence type="ECO:0000259" key="3">
    <source>
        <dbReference type="Pfam" id="PF03413"/>
    </source>
</evidence>
<dbReference type="PANTHER" id="PTHR34219">
    <property type="entry name" value="IRON-REGULATED INNER MEMBRANE PROTEIN-RELATED"/>
    <property type="match status" value="1"/>
</dbReference>
<dbReference type="PANTHER" id="PTHR34219:SF1">
    <property type="entry name" value="PEPSY DOMAIN-CONTAINING PROTEIN"/>
    <property type="match status" value="1"/>
</dbReference>
<feature type="transmembrane region" description="Helical" evidence="2">
    <location>
        <begin position="210"/>
        <end position="228"/>
    </location>
</feature>
<evidence type="ECO:0000256" key="2">
    <source>
        <dbReference type="SAM" id="Phobius"/>
    </source>
</evidence>
<dbReference type="STRING" id="2041.AERYTH_16980"/>
<feature type="transmembrane region" description="Helical" evidence="2">
    <location>
        <begin position="24"/>
        <end position="47"/>
    </location>
</feature>
<dbReference type="Pfam" id="PF03413">
    <property type="entry name" value="PepSY"/>
    <property type="match status" value="1"/>
</dbReference>
<dbReference type="RefSeq" id="WP_067861032.1">
    <property type="nucleotide sequence ID" value="NZ_CP011502.1"/>
</dbReference>
<gene>
    <name evidence="4" type="ORF">AERYTH_16980</name>
</gene>
<keyword evidence="2" id="KW-0812">Transmembrane</keyword>
<protein>
    <submittedName>
        <fullName evidence="4">Peptidase</fullName>
    </submittedName>
</protein>
<dbReference type="KEGG" id="aer:AERYTH_16980"/>
<feature type="region of interest" description="Disordered" evidence="1">
    <location>
        <begin position="254"/>
        <end position="283"/>
    </location>
</feature>
<proteinExistence type="predicted"/>
<dbReference type="InterPro" id="IPR025711">
    <property type="entry name" value="PepSY"/>
</dbReference>
<feature type="compositionally biased region" description="Gly residues" evidence="1">
    <location>
        <begin position="262"/>
        <end position="278"/>
    </location>
</feature>
<dbReference type="PATRIC" id="fig|2041.4.peg.3551"/>
<sequence length="480" mass="51353">MTSTTDARPGVWAQLKPLVLRLHFYAGVLVAPFILVAAVTGLVYTAAPQIERAVYADELTVEPRGAQLPLSEQFAVAREAHPDGTLVEIRPPATPDSSTRVVFTDADVPENSYRAVMVDPYTGEVLGQERQYGQWLGVRAWLNELHSTLHLGTVGRYYSELAASWLWVVVLGGLALWSTKRRTDRRARRLLLPEQSATGRRRTLSWHATLGVWLAVGALFLSATGLTWSRFAGEHVAEVRTALSWTGTTLTTALDGDDAGSSGHGGHGSHGGHGGSGAGTSDDVVSRGVGVDGVLAAARASGLQDPLLLTAPVDDASAWTVAEKKRSAPTRLDSVAVDPRDGSVVDEIRFADEPLAAKLTRWTIDAHVGVLFGLLNQLVLAAVALGLIAVTLLSYRSWWQRRPTRGTARVGRAPGRGTWRRLSPGVLVGVVGVTLAVGWFVPLLGVSLAVFLLLDLALAARARRSAADEPDRPREDLPVG</sequence>
<feature type="transmembrane region" description="Helical" evidence="2">
    <location>
        <begin position="161"/>
        <end position="179"/>
    </location>
</feature>
<name>A0A0U4CEG3_9ACTN</name>
<dbReference type="OrthoDB" id="9791166at2"/>
<evidence type="ECO:0000313" key="5">
    <source>
        <dbReference type="Proteomes" id="UP000067689"/>
    </source>
</evidence>
<feature type="transmembrane region" description="Helical" evidence="2">
    <location>
        <begin position="370"/>
        <end position="395"/>
    </location>
</feature>
<feature type="domain" description="PepSY" evidence="3">
    <location>
        <begin position="68"/>
        <end position="129"/>
    </location>
</feature>
<evidence type="ECO:0000313" key="4">
    <source>
        <dbReference type="EMBL" id="ALX06270.1"/>
    </source>
</evidence>
<keyword evidence="5" id="KW-1185">Reference proteome</keyword>
<accession>A0A0U4CEG3</accession>
<dbReference type="Pfam" id="PF03929">
    <property type="entry name" value="PepSY_TM"/>
    <property type="match status" value="1"/>
</dbReference>
<feature type="transmembrane region" description="Helical" evidence="2">
    <location>
        <begin position="426"/>
        <end position="454"/>
    </location>
</feature>
<organism evidence="4 5">
    <name type="scientific">Aeromicrobium erythreum</name>
    <dbReference type="NCBI Taxonomy" id="2041"/>
    <lineage>
        <taxon>Bacteria</taxon>
        <taxon>Bacillati</taxon>
        <taxon>Actinomycetota</taxon>
        <taxon>Actinomycetes</taxon>
        <taxon>Propionibacteriales</taxon>
        <taxon>Nocardioidaceae</taxon>
        <taxon>Aeromicrobium</taxon>
    </lineage>
</organism>
<evidence type="ECO:0000256" key="1">
    <source>
        <dbReference type="SAM" id="MobiDB-lite"/>
    </source>
</evidence>
<keyword evidence="2" id="KW-1133">Transmembrane helix</keyword>